<dbReference type="Pfam" id="PF07804">
    <property type="entry name" value="HipA_C"/>
    <property type="match status" value="1"/>
</dbReference>
<evidence type="ECO:0000256" key="2">
    <source>
        <dbReference type="ARBA" id="ARBA00022679"/>
    </source>
</evidence>
<dbReference type="PANTHER" id="PTHR37419:SF6">
    <property type="entry name" value="KINASE HI_0665-RELATED"/>
    <property type="match status" value="1"/>
</dbReference>
<sequence>MTYDRCLATLKAISGREAASGYSQRALKQVFGTSKVTFPLSYDRQEFFSKSVEYSKGISISGVQEKLSLRLDRASNELVVTRNNGEYILKPSPEAFPNAAENEHAAMLASQKIGIETALCTLVPFKTGELAYLTRRFDRLESGDKRPQEDLLQIGGLPPKAKYDVSYEKAGELVDQATGGKRAVKLDLFRRVLFAYAIGNNDLHTKNLSLQRAVESSSRFYDKLTPNYDVLFVQAFDNTKEGQFMACDLLTDPETGEEEFTEPYQEYGFYTGYDFLELGRRYGLPERAVIRAIRNQVDSQGDMIELIQSSYMPEEMKREAEVIVVGRCRAISTGIDR</sequence>
<proteinExistence type="inferred from homology"/>
<evidence type="ECO:0000313" key="5">
    <source>
        <dbReference type="EMBL" id="GGX68961.1"/>
    </source>
</evidence>
<name>A0A918NI06_9GAMM</name>
<keyword evidence="2" id="KW-0808">Transferase</keyword>
<evidence type="ECO:0000256" key="3">
    <source>
        <dbReference type="ARBA" id="ARBA00022777"/>
    </source>
</evidence>
<evidence type="ECO:0000256" key="1">
    <source>
        <dbReference type="ARBA" id="ARBA00010164"/>
    </source>
</evidence>
<dbReference type="InterPro" id="IPR012893">
    <property type="entry name" value="HipA-like_C"/>
</dbReference>
<feature type="domain" description="HipA-like C-terminal" evidence="4">
    <location>
        <begin position="58"/>
        <end position="297"/>
    </location>
</feature>
<dbReference type="PANTHER" id="PTHR37419">
    <property type="entry name" value="SERINE/THREONINE-PROTEIN KINASE TOXIN HIPA"/>
    <property type="match status" value="1"/>
</dbReference>
<dbReference type="AlphaFoldDB" id="A0A918NI06"/>
<dbReference type="EMBL" id="BMXR01000012">
    <property type="protein sequence ID" value="GGX68961.1"/>
    <property type="molecule type" value="Genomic_DNA"/>
</dbReference>
<organism evidence="5 6">
    <name type="scientific">Saccharospirillum salsuginis</name>
    <dbReference type="NCBI Taxonomy" id="418750"/>
    <lineage>
        <taxon>Bacteria</taxon>
        <taxon>Pseudomonadati</taxon>
        <taxon>Pseudomonadota</taxon>
        <taxon>Gammaproteobacteria</taxon>
        <taxon>Oceanospirillales</taxon>
        <taxon>Saccharospirillaceae</taxon>
        <taxon>Saccharospirillum</taxon>
    </lineage>
</organism>
<comment type="caution">
    <text evidence="5">The sequence shown here is derived from an EMBL/GenBank/DDBJ whole genome shotgun (WGS) entry which is preliminary data.</text>
</comment>
<evidence type="ECO:0000259" key="4">
    <source>
        <dbReference type="Pfam" id="PF07804"/>
    </source>
</evidence>
<comment type="similarity">
    <text evidence="1">Belongs to the HipA Ser/Thr kinase family.</text>
</comment>
<protein>
    <submittedName>
        <fullName evidence="5">Kinase</fullName>
    </submittedName>
</protein>
<evidence type="ECO:0000313" key="6">
    <source>
        <dbReference type="Proteomes" id="UP000626148"/>
    </source>
</evidence>
<dbReference type="RefSeq" id="WP_189612202.1">
    <property type="nucleotide sequence ID" value="NZ_BMXR01000012.1"/>
</dbReference>
<reference evidence="5" key="2">
    <citation type="submission" date="2020-09" db="EMBL/GenBank/DDBJ databases">
        <authorList>
            <person name="Sun Q."/>
            <person name="Kim S."/>
        </authorList>
    </citation>
    <scope>NUCLEOTIDE SEQUENCE</scope>
    <source>
        <strain evidence="5">KCTC 22169</strain>
    </source>
</reference>
<reference evidence="5" key="1">
    <citation type="journal article" date="2014" name="Int. J. Syst. Evol. Microbiol.">
        <title>Complete genome sequence of Corynebacterium casei LMG S-19264T (=DSM 44701T), isolated from a smear-ripened cheese.</title>
        <authorList>
            <consortium name="US DOE Joint Genome Institute (JGI-PGF)"/>
            <person name="Walter F."/>
            <person name="Albersmeier A."/>
            <person name="Kalinowski J."/>
            <person name="Ruckert C."/>
        </authorList>
    </citation>
    <scope>NUCLEOTIDE SEQUENCE</scope>
    <source>
        <strain evidence="5">KCTC 22169</strain>
    </source>
</reference>
<dbReference type="Proteomes" id="UP000626148">
    <property type="component" value="Unassembled WGS sequence"/>
</dbReference>
<accession>A0A918NI06</accession>
<dbReference type="GO" id="GO:0004674">
    <property type="term" value="F:protein serine/threonine kinase activity"/>
    <property type="evidence" value="ECO:0007669"/>
    <property type="project" value="TreeGrafter"/>
</dbReference>
<dbReference type="InterPro" id="IPR052028">
    <property type="entry name" value="HipA_Ser/Thr_kinase"/>
</dbReference>
<keyword evidence="3 5" id="KW-0418">Kinase</keyword>
<gene>
    <name evidence="5" type="ORF">GCM10007392_40790</name>
</gene>
<dbReference type="GO" id="GO:0005829">
    <property type="term" value="C:cytosol"/>
    <property type="evidence" value="ECO:0007669"/>
    <property type="project" value="TreeGrafter"/>
</dbReference>
<keyword evidence="6" id="KW-1185">Reference proteome</keyword>